<gene>
    <name evidence="2" type="ORF">S58_38100</name>
</gene>
<name>M4ZU10_9BRAD</name>
<feature type="transmembrane region" description="Helical" evidence="1">
    <location>
        <begin position="41"/>
        <end position="61"/>
    </location>
</feature>
<evidence type="ECO:0000313" key="3">
    <source>
        <dbReference type="Proteomes" id="UP000011841"/>
    </source>
</evidence>
<accession>M4ZU10</accession>
<dbReference type="STRING" id="1245469.S58_38100"/>
<proteinExistence type="predicted"/>
<evidence type="ECO:0000313" key="2">
    <source>
        <dbReference type="EMBL" id="BAM89800.1"/>
    </source>
</evidence>
<dbReference type="OrthoDB" id="9926381at2"/>
<dbReference type="eggNOG" id="ENOG5031FRD">
    <property type="taxonomic scope" value="Bacteria"/>
</dbReference>
<feature type="transmembrane region" description="Helical" evidence="1">
    <location>
        <begin position="6"/>
        <end position="29"/>
    </location>
</feature>
<evidence type="ECO:0000256" key="1">
    <source>
        <dbReference type="SAM" id="Phobius"/>
    </source>
</evidence>
<dbReference type="EMBL" id="AP012603">
    <property type="protein sequence ID" value="BAM89800.1"/>
    <property type="molecule type" value="Genomic_DNA"/>
</dbReference>
<sequence>MDFGQLLFDLVGAILAAIVRLGTFSGRVVYARLGMTPPVEIMLLTGLGVWALIGAIASWVFL</sequence>
<dbReference type="Proteomes" id="UP000011841">
    <property type="component" value="Chromosome"/>
</dbReference>
<keyword evidence="1" id="KW-1133">Transmembrane helix</keyword>
<dbReference type="GeneID" id="301817630"/>
<protein>
    <submittedName>
        <fullName evidence="2">Uncharacterized protein</fullName>
    </submittedName>
</protein>
<dbReference type="KEGG" id="aol:S58_38100"/>
<keyword evidence="3" id="KW-1185">Reference proteome</keyword>
<keyword evidence="1" id="KW-0472">Membrane</keyword>
<dbReference type="HOGENOM" id="CLU_2895180_0_0_5"/>
<keyword evidence="1" id="KW-0812">Transmembrane</keyword>
<dbReference type="AlphaFoldDB" id="M4ZU10"/>
<dbReference type="PATRIC" id="fig|1245469.3.peg.3889"/>
<dbReference type="RefSeq" id="WP_015666910.1">
    <property type="nucleotide sequence ID" value="NC_020453.1"/>
</dbReference>
<organism evidence="2 3">
    <name type="scientific">Bradyrhizobium oligotrophicum S58</name>
    <dbReference type="NCBI Taxonomy" id="1245469"/>
    <lineage>
        <taxon>Bacteria</taxon>
        <taxon>Pseudomonadati</taxon>
        <taxon>Pseudomonadota</taxon>
        <taxon>Alphaproteobacteria</taxon>
        <taxon>Hyphomicrobiales</taxon>
        <taxon>Nitrobacteraceae</taxon>
        <taxon>Bradyrhizobium</taxon>
    </lineage>
</organism>
<reference evidence="2 3" key="1">
    <citation type="journal article" date="2013" name="Appl. Environ. Microbiol.">
        <title>Genome analysis suggests that the soil oligotrophic bacterium Agromonas oligotrophica (Bradyrhizobium oligotrophicum) is a nitrogen-fixing symbiont of Aeschynomene indica.</title>
        <authorList>
            <person name="Okubo T."/>
            <person name="Fukushima S."/>
            <person name="Itakura M."/>
            <person name="Oshima K."/>
            <person name="Longtonglang A."/>
            <person name="Teaumroong N."/>
            <person name="Mitsui H."/>
            <person name="Hattori M."/>
            <person name="Hattori R."/>
            <person name="Hattori T."/>
            <person name="Minamisawa K."/>
        </authorList>
    </citation>
    <scope>NUCLEOTIDE SEQUENCE [LARGE SCALE GENOMIC DNA]</scope>
    <source>
        <strain evidence="2 3">S58</strain>
    </source>
</reference>